<dbReference type="AlphaFoldDB" id="A0A5C6YZM4"/>
<feature type="domain" description="N-acetyltransferase" evidence="1">
    <location>
        <begin position="17"/>
        <end position="172"/>
    </location>
</feature>
<dbReference type="InterPro" id="IPR000182">
    <property type="entry name" value="GNAT_dom"/>
</dbReference>
<dbReference type="Proteomes" id="UP000321497">
    <property type="component" value="Unassembled WGS sequence"/>
</dbReference>
<evidence type="ECO:0000313" key="2">
    <source>
        <dbReference type="EMBL" id="TXD73134.1"/>
    </source>
</evidence>
<dbReference type="InterPro" id="IPR016181">
    <property type="entry name" value="Acyl_CoA_acyltransferase"/>
</dbReference>
<dbReference type="Gene3D" id="3.40.630.30">
    <property type="match status" value="1"/>
</dbReference>
<evidence type="ECO:0000313" key="3">
    <source>
        <dbReference type="Proteomes" id="UP000321497"/>
    </source>
</evidence>
<dbReference type="PROSITE" id="PS51186">
    <property type="entry name" value="GNAT"/>
    <property type="match status" value="1"/>
</dbReference>
<dbReference type="CDD" id="cd04301">
    <property type="entry name" value="NAT_SF"/>
    <property type="match status" value="1"/>
</dbReference>
<comment type="caution">
    <text evidence="2">The sequence shown here is derived from an EMBL/GenBank/DDBJ whole genome shotgun (WGS) entry which is preliminary data.</text>
</comment>
<keyword evidence="2" id="KW-0808">Transferase</keyword>
<reference evidence="2 3" key="1">
    <citation type="submission" date="2019-08" db="EMBL/GenBank/DDBJ databases">
        <title>Genome of Aequorivita antarctica SW49 (type strain).</title>
        <authorList>
            <person name="Bowman J.P."/>
        </authorList>
    </citation>
    <scope>NUCLEOTIDE SEQUENCE [LARGE SCALE GENOMIC DNA]</scope>
    <source>
        <strain evidence="2 3">SW49</strain>
    </source>
</reference>
<dbReference type="SUPFAM" id="SSF55729">
    <property type="entry name" value="Acyl-CoA N-acyltransferases (Nat)"/>
    <property type="match status" value="1"/>
</dbReference>
<accession>A0A5C6YZM4</accession>
<dbReference type="InterPro" id="IPR051531">
    <property type="entry name" value="N-acetyltransferase"/>
</dbReference>
<dbReference type="GO" id="GO:0016747">
    <property type="term" value="F:acyltransferase activity, transferring groups other than amino-acyl groups"/>
    <property type="evidence" value="ECO:0007669"/>
    <property type="project" value="InterPro"/>
</dbReference>
<dbReference type="RefSeq" id="WP_111844501.1">
    <property type="nucleotide sequence ID" value="NZ_UEGI01000007.1"/>
</dbReference>
<sequence length="176" mass="20439">MEHRNLKTFPILTTERLTLRQLSDSDVQEIFLLRSDTLINKYLDRQPNKTLEDALEFIEKIKNNSLSYWAIAQKGNEKLVGTICLFDISEEQKKCEIGYELLTEYQGKGIMREAAKKIIEYSIQTLGLKTIDAYTHKDNQSSTNLLKELKFKTTDSIDETNSKLILFRLNISNKNK</sequence>
<dbReference type="OrthoDB" id="9811523at2"/>
<proteinExistence type="predicted"/>
<organism evidence="2 3">
    <name type="scientific">Aequorivita antarctica</name>
    <dbReference type="NCBI Taxonomy" id="153266"/>
    <lineage>
        <taxon>Bacteria</taxon>
        <taxon>Pseudomonadati</taxon>
        <taxon>Bacteroidota</taxon>
        <taxon>Flavobacteriia</taxon>
        <taxon>Flavobacteriales</taxon>
        <taxon>Flavobacteriaceae</taxon>
        <taxon>Aequorivita</taxon>
    </lineage>
</organism>
<dbReference type="PANTHER" id="PTHR43792">
    <property type="entry name" value="GNAT FAMILY, PUTATIVE (AFU_ORTHOLOGUE AFUA_3G00765)-RELATED-RELATED"/>
    <property type="match status" value="1"/>
</dbReference>
<evidence type="ECO:0000259" key="1">
    <source>
        <dbReference type="PROSITE" id="PS51186"/>
    </source>
</evidence>
<keyword evidence="3" id="KW-1185">Reference proteome</keyword>
<gene>
    <name evidence="2" type="ORF">ESU54_08325</name>
</gene>
<protein>
    <submittedName>
        <fullName evidence="2">GNAT family N-acetyltransferase</fullName>
    </submittedName>
</protein>
<dbReference type="Pfam" id="PF13302">
    <property type="entry name" value="Acetyltransf_3"/>
    <property type="match status" value="1"/>
</dbReference>
<dbReference type="EMBL" id="VORT01000005">
    <property type="protein sequence ID" value="TXD73134.1"/>
    <property type="molecule type" value="Genomic_DNA"/>
</dbReference>
<name>A0A5C6YZM4_9FLAO</name>